<reference evidence="1 2" key="1">
    <citation type="journal article" date="2015" name="Genome Biol.">
        <title>Comparative genomics of Steinernema reveals deeply conserved gene regulatory networks.</title>
        <authorList>
            <person name="Dillman A.R."/>
            <person name="Macchietto M."/>
            <person name="Porter C.F."/>
            <person name="Rogers A."/>
            <person name="Williams B."/>
            <person name="Antoshechkin I."/>
            <person name="Lee M.M."/>
            <person name="Goodwin Z."/>
            <person name="Lu X."/>
            <person name="Lewis E.E."/>
            <person name="Goodrich-Blair H."/>
            <person name="Stock S.P."/>
            <person name="Adams B.J."/>
            <person name="Sternberg P.W."/>
            <person name="Mortazavi A."/>
        </authorList>
    </citation>
    <scope>NUCLEOTIDE SEQUENCE [LARGE SCALE GENOMIC DNA]</scope>
    <source>
        <strain evidence="1 2">ALL</strain>
    </source>
</reference>
<proteinExistence type="predicted"/>
<dbReference type="Proteomes" id="UP000298663">
    <property type="component" value="Unassembled WGS sequence"/>
</dbReference>
<comment type="caution">
    <text evidence="1">The sequence shown here is derived from an EMBL/GenBank/DDBJ whole genome shotgun (WGS) entry which is preliminary data.</text>
</comment>
<evidence type="ECO:0000313" key="1">
    <source>
        <dbReference type="EMBL" id="TKR80015.1"/>
    </source>
</evidence>
<accession>A0A4V6A2Q1</accession>
<reference evidence="1 2" key="2">
    <citation type="journal article" date="2019" name="G3 (Bethesda)">
        <title>Hybrid Assembly of the Genome of the Entomopathogenic Nematode Steinernema carpocapsae Identifies the X-Chromosome.</title>
        <authorList>
            <person name="Serra L."/>
            <person name="Macchietto M."/>
            <person name="Macias-Munoz A."/>
            <person name="McGill C.J."/>
            <person name="Rodriguez I.M."/>
            <person name="Rodriguez B."/>
            <person name="Murad R."/>
            <person name="Mortazavi A."/>
        </authorList>
    </citation>
    <scope>NUCLEOTIDE SEQUENCE [LARGE SCALE GENOMIC DNA]</scope>
    <source>
        <strain evidence="1 2">ALL</strain>
    </source>
</reference>
<name>A0A4V6A2Q1_STECR</name>
<sequence>MGASQTTEAPFPVCSHVLVPLKLIGFEATFGIPNTRQKQRKFHVLVLRIYERLALMEEYDYPKDSWAKGRRDFWDEKRIWYSSMIRVLLPFFHVI</sequence>
<evidence type="ECO:0000313" key="2">
    <source>
        <dbReference type="Proteomes" id="UP000298663"/>
    </source>
</evidence>
<dbReference type="EMBL" id="AZBU02000004">
    <property type="protein sequence ID" value="TKR80015.1"/>
    <property type="molecule type" value="Genomic_DNA"/>
</dbReference>
<organism evidence="1 2">
    <name type="scientific">Steinernema carpocapsae</name>
    <name type="common">Entomopathogenic nematode</name>
    <dbReference type="NCBI Taxonomy" id="34508"/>
    <lineage>
        <taxon>Eukaryota</taxon>
        <taxon>Metazoa</taxon>
        <taxon>Ecdysozoa</taxon>
        <taxon>Nematoda</taxon>
        <taxon>Chromadorea</taxon>
        <taxon>Rhabditida</taxon>
        <taxon>Tylenchina</taxon>
        <taxon>Panagrolaimomorpha</taxon>
        <taxon>Strongyloidoidea</taxon>
        <taxon>Steinernematidae</taxon>
        <taxon>Steinernema</taxon>
    </lineage>
</organism>
<dbReference type="AlphaFoldDB" id="A0A4V6A2Q1"/>
<protein>
    <submittedName>
        <fullName evidence="1">Uncharacterized protein</fullName>
    </submittedName>
</protein>
<keyword evidence="2" id="KW-1185">Reference proteome</keyword>
<gene>
    <name evidence="1" type="ORF">L596_014153</name>
</gene>